<dbReference type="AlphaFoldDB" id="U1MWN4"/>
<sequence length="108" mass="11506">MASPDALRGHVDAMLLSVLADGPVHGYGAIERIRERSDGALDFPSGTVYPALKRLEGRGLIEGEWASSGRSKRVYRLTPAGTRALADERSDWAATSTVISRVLGAARA</sequence>
<dbReference type="Gene3D" id="1.10.10.10">
    <property type="entry name" value="Winged helix-like DNA-binding domain superfamily/Winged helix DNA-binding domain"/>
    <property type="match status" value="1"/>
</dbReference>
<gene>
    <name evidence="2" type="ORF">L332_11295</name>
</gene>
<keyword evidence="3" id="KW-1185">Reference proteome</keyword>
<dbReference type="Pfam" id="PF03551">
    <property type="entry name" value="PadR"/>
    <property type="match status" value="1"/>
</dbReference>
<dbReference type="Proteomes" id="UP000016462">
    <property type="component" value="Unassembled WGS sequence"/>
</dbReference>
<dbReference type="OrthoDB" id="122286at2"/>
<dbReference type="PANTHER" id="PTHR33169">
    <property type="entry name" value="PADR-FAMILY TRANSCRIPTIONAL REGULATOR"/>
    <property type="match status" value="1"/>
</dbReference>
<dbReference type="InterPro" id="IPR052509">
    <property type="entry name" value="Metal_resp_DNA-bind_regulator"/>
</dbReference>
<dbReference type="PANTHER" id="PTHR33169:SF14">
    <property type="entry name" value="TRANSCRIPTIONAL REGULATOR RV3488"/>
    <property type="match status" value="1"/>
</dbReference>
<dbReference type="InterPro" id="IPR036390">
    <property type="entry name" value="WH_DNA-bd_sf"/>
</dbReference>
<feature type="domain" description="Transcription regulator PadR N-terminal" evidence="1">
    <location>
        <begin position="15"/>
        <end position="86"/>
    </location>
</feature>
<dbReference type="InterPro" id="IPR036388">
    <property type="entry name" value="WH-like_DNA-bd_sf"/>
</dbReference>
<reference evidence="2 3" key="1">
    <citation type="journal article" date="2013" name="Genome Announc.">
        <title>First draft genome sequence from a member of the genus agrococcus, isolated from modern microbialites.</title>
        <authorList>
            <person name="White R.A.III."/>
            <person name="Grassa C.J."/>
            <person name="Suttle C.A."/>
        </authorList>
    </citation>
    <scope>NUCLEOTIDE SEQUENCE [LARGE SCALE GENOMIC DNA]</scope>
    <source>
        <strain evidence="2 3">RW1</strain>
    </source>
</reference>
<accession>U1MWN4</accession>
<comment type="caution">
    <text evidence="2">The sequence shown here is derived from an EMBL/GenBank/DDBJ whole genome shotgun (WGS) entry which is preliminary data.</text>
</comment>
<dbReference type="RefSeq" id="WP_021010042.1">
    <property type="nucleotide sequence ID" value="NZ_ASHR01000014.1"/>
</dbReference>
<dbReference type="SUPFAM" id="SSF46785">
    <property type="entry name" value="Winged helix' DNA-binding domain"/>
    <property type="match status" value="1"/>
</dbReference>
<evidence type="ECO:0000313" key="2">
    <source>
        <dbReference type="EMBL" id="ERG65025.1"/>
    </source>
</evidence>
<name>U1MWN4_9MICO</name>
<proteinExistence type="predicted"/>
<evidence type="ECO:0000259" key="1">
    <source>
        <dbReference type="Pfam" id="PF03551"/>
    </source>
</evidence>
<evidence type="ECO:0000313" key="3">
    <source>
        <dbReference type="Proteomes" id="UP000016462"/>
    </source>
</evidence>
<dbReference type="EMBL" id="ASHR01000014">
    <property type="protein sequence ID" value="ERG65025.1"/>
    <property type="molecule type" value="Genomic_DNA"/>
</dbReference>
<protein>
    <recommendedName>
        <fullName evidence="1">Transcription regulator PadR N-terminal domain-containing protein</fullName>
    </recommendedName>
</protein>
<dbReference type="InterPro" id="IPR005149">
    <property type="entry name" value="Tscrpt_reg_PadR_N"/>
</dbReference>
<organism evidence="2 3">
    <name type="scientific">Agrococcus pavilionensis RW1</name>
    <dbReference type="NCBI Taxonomy" id="1330458"/>
    <lineage>
        <taxon>Bacteria</taxon>
        <taxon>Bacillati</taxon>
        <taxon>Actinomycetota</taxon>
        <taxon>Actinomycetes</taxon>
        <taxon>Micrococcales</taxon>
        <taxon>Microbacteriaceae</taxon>
        <taxon>Agrococcus</taxon>
    </lineage>
</organism>